<keyword evidence="2" id="KW-1185">Reference proteome</keyword>
<accession>A0ABY6TU91</accession>
<sequence length="246" mass="25202">MDFMKRQWILLRRAHIQLVNPQRRRLPRQPEIRLPHVLAPHADPRLGLLAVLVGDGPVGDGVDDVHAELAVLLGDGLGHHAHARAGGAVRRVVLVRAQRSQSSGEDDCALDGAPRLGEGRLPAVLGVHELQGLLGEDNGAGGVRLHGLVEGLGRLLEEGLAGGVADVVDGQHQLEVLEGGLLGDLGEGGAEAVRVGVCGEGVEDAAVGGGAQLRGEALEGVLVAGEEGDGHVAFLGVGEDAGDACA</sequence>
<dbReference type="EMBL" id="CABFNS010000430">
    <property type="protein sequence ID" value="VUC21638.1"/>
    <property type="molecule type" value="Genomic_DNA"/>
</dbReference>
<evidence type="ECO:0000313" key="1">
    <source>
        <dbReference type="EMBL" id="VUC21638.1"/>
    </source>
</evidence>
<proteinExistence type="predicted"/>
<dbReference type="Proteomes" id="UP000766486">
    <property type="component" value="Unassembled WGS sequence"/>
</dbReference>
<name>A0ABY6TU91_BIOOC</name>
<comment type="caution">
    <text evidence="1">The sequence shown here is derived from an EMBL/GenBank/DDBJ whole genome shotgun (WGS) entry which is preliminary data.</text>
</comment>
<evidence type="ECO:0000313" key="2">
    <source>
        <dbReference type="Proteomes" id="UP000766486"/>
    </source>
</evidence>
<protein>
    <submittedName>
        <fullName evidence="1">Uncharacterized protein</fullName>
    </submittedName>
</protein>
<organism evidence="1 2">
    <name type="scientific">Bionectria ochroleuca</name>
    <name type="common">Gliocladium roseum</name>
    <dbReference type="NCBI Taxonomy" id="29856"/>
    <lineage>
        <taxon>Eukaryota</taxon>
        <taxon>Fungi</taxon>
        <taxon>Dikarya</taxon>
        <taxon>Ascomycota</taxon>
        <taxon>Pezizomycotina</taxon>
        <taxon>Sordariomycetes</taxon>
        <taxon>Hypocreomycetidae</taxon>
        <taxon>Hypocreales</taxon>
        <taxon>Bionectriaceae</taxon>
        <taxon>Clonostachys</taxon>
    </lineage>
</organism>
<reference evidence="1 2" key="1">
    <citation type="submission" date="2019-06" db="EMBL/GenBank/DDBJ databases">
        <authorList>
            <person name="Broberg M."/>
        </authorList>
    </citation>
    <scope>NUCLEOTIDE SEQUENCE [LARGE SCALE GENOMIC DNA]</scope>
</reference>
<gene>
    <name evidence="1" type="ORF">CLO192961_LOCUS59578</name>
</gene>